<dbReference type="VEuPathDB" id="FungiDB:GLRG_08256"/>
<name>E3QQH4_COLGM</name>
<gene>
    <name evidence="2" type="ORF">GLRG_08256</name>
</gene>
<dbReference type="GeneID" id="24413621"/>
<dbReference type="EMBL" id="GG697367">
    <property type="protein sequence ID" value="EFQ33112.1"/>
    <property type="molecule type" value="Genomic_DNA"/>
</dbReference>
<dbReference type="Proteomes" id="UP000008782">
    <property type="component" value="Unassembled WGS sequence"/>
</dbReference>
<reference evidence="3" key="1">
    <citation type="journal article" date="2012" name="Nat. Genet.">
        <title>Lifestyle transitions in plant pathogenic Colletotrichum fungi deciphered by genome and transcriptome analyses.</title>
        <authorList>
            <person name="O'Connell R.J."/>
            <person name="Thon M.R."/>
            <person name="Hacquard S."/>
            <person name="Amyotte S.G."/>
            <person name="Kleemann J."/>
            <person name="Torres M.F."/>
            <person name="Damm U."/>
            <person name="Buiate E.A."/>
            <person name="Epstein L."/>
            <person name="Alkan N."/>
            <person name="Altmueller J."/>
            <person name="Alvarado-Balderrama L."/>
            <person name="Bauser C.A."/>
            <person name="Becker C."/>
            <person name="Birren B.W."/>
            <person name="Chen Z."/>
            <person name="Choi J."/>
            <person name="Crouch J.A."/>
            <person name="Duvick J.P."/>
            <person name="Farman M.A."/>
            <person name="Gan P."/>
            <person name="Heiman D."/>
            <person name="Henrissat B."/>
            <person name="Howard R.J."/>
            <person name="Kabbage M."/>
            <person name="Koch C."/>
            <person name="Kracher B."/>
            <person name="Kubo Y."/>
            <person name="Law A.D."/>
            <person name="Lebrun M.-H."/>
            <person name="Lee Y.-H."/>
            <person name="Miyara I."/>
            <person name="Moore N."/>
            <person name="Neumann U."/>
            <person name="Nordstroem K."/>
            <person name="Panaccione D.G."/>
            <person name="Panstruga R."/>
            <person name="Place M."/>
            <person name="Proctor R.H."/>
            <person name="Prusky D."/>
            <person name="Rech G."/>
            <person name="Reinhardt R."/>
            <person name="Rollins J.A."/>
            <person name="Rounsley S."/>
            <person name="Schardl C.L."/>
            <person name="Schwartz D.C."/>
            <person name="Shenoy N."/>
            <person name="Shirasu K."/>
            <person name="Sikhakolli U.R."/>
            <person name="Stueber K."/>
            <person name="Sukno S.A."/>
            <person name="Sweigard J.A."/>
            <person name="Takano Y."/>
            <person name="Takahara H."/>
            <person name="Trail F."/>
            <person name="van der Does H.C."/>
            <person name="Voll L.M."/>
            <person name="Will I."/>
            <person name="Young S."/>
            <person name="Zeng Q."/>
            <person name="Zhang J."/>
            <person name="Zhou S."/>
            <person name="Dickman M.B."/>
            <person name="Schulze-Lefert P."/>
            <person name="Ver Loren van Themaat E."/>
            <person name="Ma L.-J."/>
            <person name="Vaillancourt L.J."/>
        </authorList>
    </citation>
    <scope>NUCLEOTIDE SEQUENCE [LARGE SCALE GENOMIC DNA]</scope>
    <source>
        <strain evidence="3">M1.001 / M2 / FGSC 10212</strain>
    </source>
</reference>
<dbReference type="AlphaFoldDB" id="E3QQH4"/>
<proteinExistence type="predicted"/>
<evidence type="ECO:0000313" key="3">
    <source>
        <dbReference type="Proteomes" id="UP000008782"/>
    </source>
</evidence>
<accession>E3QQH4</accession>
<feature type="region of interest" description="Disordered" evidence="1">
    <location>
        <begin position="1"/>
        <end position="26"/>
    </location>
</feature>
<dbReference type="HOGENOM" id="CLU_2960629_0_0_1"/>
<sequence length="59" mass="6577">MNDSAEYVPEAYAAPATGYDDGDPTRFKGQLPYPQVPQDLQCAEGNMKRRWLCPLVNTS</sequence>
<feature type="compositionally biased region" description="Low complexity" evidence="1">
    <location>
        <begin position="1"/>
        <end position="16"/>
    </location>
</feature>
<evidence type="ECO:0000313" key="2">
    <source>
        <dbReference type="EMBL" id="EFQ33112.1"/>
    </source>
</evidence>
<keyword evidence="3" id="KW-1185">Reference proteome</keyword>
<protein>
    <submittedName>
        <fullName evidence="2">Uncharacterized protein</fullName>
    </submittedName>
</protein>
<evidence type="ECO:0000256" key="1">
    <source>
        <dbReference type="SAM" id="MobiDB-lite"/>
    </source>
</evidence>
<dbReference type="RefSeq" id="XP_008097132.1">
    <property type="nucleotide sequence ID" value="XM_008098941.1"/>
</dbReference>
<organism evidence="3">
    <name type="scientific">Colletotrichum graminicola (strain M1.001 / M2 / FGSC 10212)</name>
    <name type="common">Maize anthracnose fungus</name>
    <name type="synonym">Glomerella graminicola</name>
    <dbReference type="NCBI Taxonomy" id="645133"/>
    <lineage>
        <taxon>Eukaryota</taxon>
        <taxon>Fungi</taxon>
        <taxon>Dikarya</taxon>
        <taxon>Ascomycota</taxon>
        <taxon>Pezizomycotina</taxon>
        <taxon>Sordariomycetes</taxon>
        <taxon>Hypocreomycetidae</taxon>
        <taxon>Glomerellales</taxon>
        <taxon>Glomerellaceae</taxon>
        <taxon>Colletotrichum</taxon>
        <taxon>Colletotrichum graminicola species complex</taxon>
    </lineage>
</organism>